<dbReference type="PANTHER" id="PTHR10256">
    <property type="entry name" value="SELENIDE, WATER DIKINASE"/>
    <property type="match status" value="1"/>
</dbReference>
<evidence type="ECO:0000256" key="3">
    <source>
        <dbReference type="ARBA" id="ARBA00022723"/>
    </source>
</evidence>
<accession>A0A2S6HXJ9</accession>
<dbReference type="GO" id="GO:0005737">
    <property type="term" value="C:cytoplasm"/>
    <property type="evidence" value="ECO:0007669"/>
    <property type="project" value="TreeGrafter"/>
</dbReference>
<dbReference type="Pfam" id="PF02769">
    <property type="entry name" value="AIRS_C"/>
    <property type="match status" value="1"/>
</dbReference>
<feature type="site" description="Important for catalytic activity" evidence="9">
    <location>
        <position position="18"/>
    </location>
</feature>
<keyword evidence="8 9" id="KW-0711">Selenium</keyword>
<evidence type="ECO:0000256" key="9">
    <source>
        <dbReference type="HAMAP-Rule" id="MF_00625"/>
    </source>
</evidence>
<dbReference type="OrthoDB" id="9802811at2"/>
<dbReference type="CDD" id="cd02195">
    <property type="entry name" value="SelD"/>
    <property type="match status" value="1"/>
</dbReference>
<dbReference type="SUPFAM" id="SSF56042">
    <property type="entry name" value="PurM C-terminal domain-like"/>
    <property type="match status" value="1"/>
</dbReference>
<sequence length="343" mass="37436">MDIRKINKFTSCGGCIAKLPQGMLKEALLNIPVFDDQNLIVGFDTSDDGAVYRLRDDLAIIQTLDFFPPMVEDPYLFGKIAAANALSDIYAMGGEVKVALNIVCFPEDEDPAILGEILRGGAEKVKEAGGVLSGGHSITDKEPKYGLSVTGIVNPQKIMRNNSCCMGDDIILTKPLGVGLVTSSYKAGEASLESYEQAVNSMQTLNKYAADAGRKYRLHACTDVTGFGFLGHLNEMVTEEYTIQVECSEIPYIKEAYRLAEVYLITGGGKKNRKYLQDKLRFEQVPQPMQEILFDPQTSGGLLLSVDPRDTEGLLKDLADLNIVSSKVASVISRQDKNMIISG</sequence>
<evidence type="ECO:0000256" key="8">
    <source>
        <dbReference type="ARBA" id="ARBA00023266"/>
    </source>
</evidence>
<dbReference type="AlphaFoldDB" id="A0A2S6HXJ9"/>
<feature type="binding site" evidence="9">
    <location>
        <position position="223"/>
    </location>
    <ligand>
        <name>Mg(2+)</name>
        <dbReference type="ChEBI" id="CHEBI:18420"/>
    </ligand>
</feature>
<evidence type="ECO:0000259" key="11">
    <source>
        <dbReference type="Pfam" id="PF02769"/>
    </source>
</evidence>
<protein>
    <recommendedName>
        <fullName evidence="9">Selenide, water dikinase</fullName>
        <ecNumber evidence="9">2.7.9.3</ecNumber>
    </recommendedName>
    <alternativeName>
        <fullName evidence="9">Selenium donor protein</fullName>
    </alternativeName>
    <alternativeName>
        <fullName evidence="9">Selenophosphate synthase</fullName>
    </alternativeName>
</protein>
<comment type="cofactor">
    <cofactor evidence="9">
        <name>Mg(2+)</name>
        <dbReference type="ChEBI" id="CHEBI:18420"/>
    </cofactor>
    <text evidence="9">Binds 1 Mg(2+) ion per monomer.</text>
</comment>
<evidence type="ECO:0000313" key="12">
    <source>
        <dbReference type="EMBL" id="PPK82718.1"/>
    </source>
</evidence>
<dbReference type="InterPro" id="IPR023061">
    <property type="entry name" value="SelD_I"/>
</dbReference>
<dbReference type="Pfam" id="PF00586">
    <property type="entry name" value="AIRS"/>
    <property type="match status" value="1"/>
</dbReference>
<comment type="catalytic activity">
    <reaction evidence="9">
        <text>hydrogenselenide + ATP + H2O = selenophosphate + AMP + phosphate + 2 H(+)</text>
        <dbReference type="Rhea" id="RHEA:18737"/>
        <dbReference type="ChEBI" id="CHEBI:15377"/>
        <dbReference type="ChEBI" id="CHEBI:15378"/>
        <dbReference type="ChEBI" id="CHEBI:16144"/>
        <dbReference type="ChEBI" id="CHEBI:29317"/>
        <dbReference type="ChEBI" id="CHEBI:30616"/>
        <dbReference type="ChEBI" id="CHEBI:43474"/>
        <dbReference type="ChEBI" id="CHEBI:456215"/>
        <dbReference type="EC" id="2.7.9.3"/>
    </reaction>
</comment>
<feature type="binding site" description="in other chain" evidence="9">
    <location>
        <position position="88"/>
    </location>
    <ligand>
        <name>ATP</name>
        <dbReference type="ChEBI" id="CHEBI:30616"/>
        <note>ligand shared between dimeric partners</note>
    </ligand>
</feature>
<dbReference type="InterPro" id="IPR016188">
    <property type="entry name" value="PurM-like_N"/>
</dbReference>
<proteinExistence type="inferred from homology"/>
<keyword evidence="7 9" id="KW-0460">Magnesium</keyword>
<organism evidence="12 13">
    <name type="scientific">Lacrimispora xylanisolvens</name>
    <dbReference type="NCBI Taxonomy" id="384636"/>
    <lineage>
        <taxon>Bacteria</taxon>
        <taxon>Bacillati</taxon>
        <taxon>Bacillota</taxon>
        <taxon>Clostridia</taxon>
        <taxon>Lachnospirales</taxon>
        <taxon>Lachnospiraceae</taxon>
        <taxon>Lacrimispora</taxon>
    </lineage>
</organism>
<feature type="active site" evidence="9">
    <location>
        <position position="15"/>
    </location>
</feature>
<dbReference type="Proteomes" id="UP000237749">
    <property type="component" value="Unassembled WGS sequence"/>
</dbReference>
<dbReference type="InterPro" id="IPR036676">
    <property type="entry name" value="PurM-like_C_sf"/>
</dbReference>
<comment type="subunit">
    <text evidence="9">Homodimer.</text>
</comment>
<gene>
    <name evidence="9" type="primary">selD</name>
    <name evidence="12" type="ORF">BXY41_102408</name>
</gene>
<evidence type="ECO:0000256" key="2">
    <source>
        <dbReference type="ARBA" id="ARBA00022679"/>
    </source>
</evidence>
<name>A0A2S6HXJ9_9FIRM</name>
<keyword evidence="2 9" id="KW-0808">Transferase</keyword>
<feature type="domain" description="PurM-like C-terminal" evidence="11">
    <location>
        <begin position="167"/>
        <end position="339"/>
    </location>
</feature>
<dbReference type="GO" id="GO:0005524">
    <property type="term" value="F:ATP binding"/>
    <property type="evidence" value="ECO:0007669"/>
    <property type="project" value="UniProtKB-UniRule"/>
</dbReference>
<dbReference type="InterPro" id="IPR010918">
    <property type="entry name" value="PurM-like_C_dom"/>
</dbReference>
<feature type="binding site" description="in other chain" evidence="9">
    <location>
        <position position="65"/>
    </location>
    <ligand>
        <name>ATP</name>
        <dbReference type="ChEBI" id="CHEBI:30616"/>
        <note>ligand shared between dimeric partners</note>
    </ligand>
</feature>
<comment type="similarity">
    <text evidence="1 9">Belongs to the selenophosphate synthase 1 family. Class I subfamily.</text>
</comment>
<keyword evidence="5 9" id="KW-0418">Kinase</keyword>
<dbReference type="GO" id="GO:0000287">
    <property type="term" value="F:magnesium ion binding"/>
    <property type="evidence" value="ECO:0007669"/>
    <property type="project" value="UniProtKB-UniRule"/>
</dbReference>
<dbReference type="InterPro" id="IPR004536">
    <property type="entry name" value="SPS/SelD"/>
</dbReference>
<keyword evidence="3 9" id="KW-0479">Metal-binding</keyword>
<evidence type="ECO:0000313" key="13">
    <source>
        <dbReference type="Proteomes" id="UP000237749"/>
    </source>
</evidence>
<evidence type="ECO:0000256" key="6">
    <source>
        <dbReference type="ARBA" id="ARBA00022840"/>
    </source>
</evidence>
<reference evidence="12 13" key="1">
    <citation type="submission" date="2018-02" db="EMBL/GenBank/DDBJ databases">
        <title>Genomic Encyclopedia of Archaeal and Bacterial Type Strains, Phase II (KMG-II): from individual species to whole genera.</title>
        <authorList>
            <person name="Goeker M."/>
        </authorList>
    </citation>
    <scope>NUCLEOTIDE SEQUENCE [LARGE SCALE GENOMIC DNA]</scope>
    <source>
        <strain evidence="12 13">DSM 3808</strain>
    </source>
</reference>
<comment type="caution">
    <text evidence="12">The sequence shown here is derived from an EMBL/GenBank/DDBJ whole genome shotgun (WGS) entry which is preliminary data.</text>
</comment>
<evidence type="ECO:0000256" key="5">
    <source>
        <dbReference type="ARBA" id="ARBA00022777"/>
    </source>
</evidence>
<dbReference type="NCBIfam" id="TIGR00476">
    <property type="entry name" value="selD"/>
    <property type="match status" value="1"/>
</dbReference>
<evidence type="ECO:0000256" key="4">
    <source>
        <dbReference type="ARBA" id="ARBA00022741"/>
    </source>
</evidence>
<evidence type="ECO:0000256" key="7">
    <source>
        <dbReference type="ARBA" id="ARBA00022842"/>
    </source>
</evidence>
<feature type="binding site" description="in other chain" evidence="9">
    <location>
        <begin position="45"/>
        <end position="47"/>
    </location>
    <ligand>
        <name>ATP</name>
        <dbReference type="ChEBI" id="CHEBI:30616"/>
        <note>ligand shared between dimeric partners</note>
    </ligand>
</feature>
<dbReference type="EC" id="2.7.9.3" evidence="9"/>
<dbReference type="EMBL" id="PTJA01000002">
    <property type="protein sequence ID" value="PPK82718.1"/>
    <property type="molecule type" value="Genomic_DNA"/>
</dbReference>
<evidence type="ECO:0000256" key="1">
    <source>
        <dbReference type="ARBA" id="ARBA00008026"/>
    </source>
</evidence>
<feature type="domain" description="PurM-like N-terminal" evidence="10">
    <location>
        <begin position="47"/>
        <end position="153"/>
    </location>
</feature>
<keyword evidence="6 9" id="KW-0067">ATP-binding</keyword>
<dbReference type="PIRSF" id="PIRSF036407">
    <property type="entry name" value="Selenphspht_syn"/>
    <property type="match status" value="1"/>
</dbReference>
<comment type="function">
    <text evidence="9">Synthesizes selenophosphate from selenide and ATP.</text>
</comment>
<evidence type="ECO:0000259" key="10">
    <source>
        <dbReference type="Pfam" id="PF00586"/>
    </source>
</evidence>
<feature type="binding site" evidence="9">
    <location>
        <begin position="135"/>
        <end position="137"/>
    </location>
    <ligand>
        <name>ATP</name>
        <dbReference type="ChEBI" id="CHEBI:30616"/>
        <note>ligand shared between dimeric partners</note>
    </ligand>
</feature>
<dbReference type="InterPro" id="IPR036921">
    <property type="entry name" value="PurM-like_N_sf"/>
</dbReference>
<dbReference type="HAMAP" id="MF_00625">
    <property type="entry name" value="SelD"/>
    <property type="match status" value="1"/>
</dbReference>
<dbReference type="Gene3D" id="3.90.650.10">
    <property type="entry name" value="PurM-like C-terminal domain"/>
    <property type="match status" value="1"/>
</dbReference>
<keyword evidence="4 9" id="KW-0547">Nucleotide-binding</keyword>
<dbReference type="RefSeq" id="WP_104435470.1">
    <property type="nucleotide sequence ID" value="NZ_PTJA01000002.1"/>
</dbReference>
<keyword evidence="13" id="KW-1185">Reference proteome</keyword>
<dbReference type="GO" id="GO:0016260">
    <property type="term" value="P:selenocysteine biosynthetic process"/>
    <property type="evidence" value="ECO:0007669"/>
    <property type="project" value="InterPro"/>
</dbReference>
<dbReference type="PANTHER" id="PTHR10256:SF0">
    <property type="entry name" value="INACTIVE SELENIDE, WATER DIKINASE-LIKE PROTEIN-RELATED"/>
    <property type="match status" value="1"/>
</dbReference>
<dbReference type="SUPFAM" id="SSF55326">
    <property type="entry name" value="PurM N-terminal domain-like"/>
    <property type="match status" value="1"/>
</dbReference>
<feature type="binding site" evidence="9">
    <location>
        <position position="48"/>
    </location>
    <ligand>
        <name>Mg(2+)</name>
        <dbReference type="ChEBI" id="CHEBI:18420"/>
    </ligand>
</feature>
<feature type="binding site" description="in other chain" evidence="9">
    <location>
        <position position="18"/>
    </location>
    <ligand>
        <name>ATP</name>
        <dbReference type="ChEBI" id="CHEBI:30616"/>
        <note>ligand shared between dimeric partners</note>
    </ligand>
</feature>
<dbReference type="GO" id="GO:0004756">
    <property type="term" value="F:selenide, water dikinase activity"/>
    <property type="evidence" value="ECO:0007669"/>
    <property type="project" value="UniProtKB-UniRule"/>
</dbReference>
<feature type="binding site" evidence="9">
    <location>
        <position position="88"/>
    </location>
    <ligand>
        <name>Mg(2+)</name>
        <dbReference type="ChEBI" id="CHEBI:18420"/>
    </ligand>
</feature>
<dbReference type="Gene3D" id="3.30.1330.10">
    <property type="entry name" value="PurM-like, N-terminal domain"/>
    <property type="match status" value="1"/>
</dbReference>